<feature type="compositionally biased region" description="Acidic residues" evidence="2">
    <location>
        <begin position="261"/>
        <end position="288"/>
    </location>
</feature>
<dbReference type="PROSITE" id="PS00028">
    <property type="entry name" value="ZINC_FINGER_C2H2_1"/>
    <property type="match status" value="1"/>
</dbReference>
<feature type="compositionally biased region" description="Polar residues" evidence="2">
    <location>
        <begin position="54"/>
        <end position="91"/>
    </location>
</feature>
<dbReference type="PROSITE" id="PS50157">
    <property type="entry name" value="ZINC_FINGER_C2H2_2"/>
    <property type="match status" value="1"/>
</dbReference>
<evidence type="ECO:0000313" key="5">
    <source>
        <dbReference type="Proteomes" id="UP000594454"/>
    </source>
</evidence>
<feature type="compositionally biased region" description="Basic and acidic residues" evidence="2">
    <location>
        <begin position="289"/>
        <end position="303"/>
    </location>
</feature>
<dbReference type="AlphaFoldDB" id="A0A7R8YN63"/>
<evidence type="ECO:0000256" key="1">
    <source>
        <dbReference type="PROSITE-ProRule" id="PRU00042"/>
    </source>
</evidence>
<feature type="region of interest" description="Disordered" evidence="2">
    <location>
        <begin position="54"/>
        <end position="145"/>
    </location>
</feature>
<dbReference type="Proteomes" id="UP000594454">
    <property type="component" value="Chromosome 1"/>
</dbReference>
<feature type="compositionally biased region" description="Polar residues" evidence="2">
    <location>
        <begin position="101"/>
        <end position="115"/>
    </location>
</feature>
<feature type="compositionally biased region" description="Basic residues" evidence="2">
    <location>
        <begin position="239"/>
        <end position="254"/>
    </location>
</feature>
<sequence length="303" mass="34915">MSMSFDLSSDIAVDSIEYSCLHCNLTFADMNALMQHELTSSHQNIVNRSLSQSRIGIQRGRSQTISQQATSGRNASQVAPQTAASSQTTSKENTRPVKCQPGSSAQNEPVSSGTRSRQKKDFESKVVPYTSLDKTKCGRPRKRIESKYPKKLSIPIPPEVQQGIRALELSDLPDPSSREKTLDVKRWMRQAFRAQIKNQLHEGREDAKKAGEEPDMFKIASEDLGATSMGELSRMLRDIKRKRKEVRKRGRERRRQREREEMENEEDEEEEEEPEEDNKEDEKEEEEKKDEQKEQKEDEKKKE</sequence>
<organism evidence="4 5">
    <name type="scientific">Hermetia illucens</name>
    <name type="common">Black soldier fly</name>
    <dbReference type="NCBI Taxonomy" id="343691"/>
    <lineage>
        <taxon>Eukaryota</taxon>
        <taxon>Metazoa</taxon>
        <taxon>Ecdysozoa</taxon>
        <taxon>Arthropoda</taxon>
        <taxon>Hexapoda</taxon>
        <taxon>Insecta</taxon>
        <taxon>Pterygota</taxon>
        <taxon>Neoptera</taxon>
        <taxon>Endopterygota</taxon>
        <taxon>Diptera</taxon>
        <taxon>Brachycera</taxon>
        <taxon>Stratiomyomorpha</taxon>
        <taxon>Stratiomyidae</taxon>
        <taxon>Hermetiinae</taxon>
        <taxon>Hermetia</taxon>
    </lineage>
</organism>
<feature type="domain" description="C2H2-type" evidence="3">
    <location>
        <begin position="18"/>
        <end position="42"/>
    </location>
</feature>
<keyword evidence="5" id="KW-1185">Reference proteome</keyword>
<feature type="region of interest" description="Disordered" evidence="2">
    <location>
        <begin position="221"/>
        <end position="303"/>
    </location>
</feature>
<evidence type="ECO:0000313" key="4">
    <source>
        <dbReference type="EMBL" id="CAD7079233.1"/>
    </source>
</evidence>
<evidence type="ECO:0000256" key="2">
    <source>
        <dbReference type="SAM" id="MobiDB-lite"/>
    </source>
</evidence>
<reference evidence="4 5" key="1">
    <citation type="submission" date="2020-11" db="EMBL/GenBank/DDBJ databases">
        <authorList>
            <person name="Wallbank WR R."/>
            <person name="Pardo Diaz C."/>
            <person name="Kozak K."/>
            <person name="Martin S."/>
            <person name="Jiggins C."/>
            <person name="Moest M."/>
            <person name="Warren A I."/>
            <person name="Generalovic N T."/>
            <person name="Byers J.R.P. K."/>
            <person name="Montejo-Kovacevich G."/>
            <person name="Yen C E."/>
        </authorList>
    </citation>
    <scope>NUCLEOTIDE SEQUENCE [LARGE SCALE GENOMIC DNA]</scope>
</reference>
<name>A0A7R8YN63_HERIL</name>
<dbReference type="EMBL" id="LR899009">
    <property type="protein sequence ID" value="CAD7079233.1"/>
    <property type="molecule type" value="Genomic_DNA"/>
</dbReference>
<dbReference type="InterPro" id="IPR013087">
    <property type="entry name" value="Znf_C2H2_type"/>
</dbReference>
<evidence type="ECO:0000259" key="3">
    <source>
        <dbReference type="PROSITE" id="PS50157"/>
    </source>
</evidence>
<dbReference type="InParanoid" id="A0A7R8YN63"/>
<keyword evidence="1" id="KW-0862">Zinc</keyword>
<accession>A0A7R8YN63</accession>
<proteinExistence type="predicted"/>
<dbReference type="GO" id="GO:0008270">
    <property type="term" value="F:zinc ion binding"/>
    <property type="evidence" value="ECO:0007669"/>
    <property type="project" value="UniProtKB-KW"/>
</dbReference>
<dbReference type="SUPFAM" id="SSF57667">
    <property type="entry name" value="beta-beta-alpha zinc fingers"/>
    <property type="match status" value="1"/>
</dbReference>
<gene>
    <name evidence="4" type="ORF">HERILL_LOCUS2460</name>
</gene>
<keyword evidence="1" id="KW-0863">Zinc-finger</keyword>
<protein>
    <recommendedName>
        <fullName evidence="3">C2H2-type domain-containing protein</fullName>
    </recommendedName>
</protein>
<keyword evidence="1" id="KW-0479">Metal-binding</keyword>
<dbReference type="InterPro" id="IPR036236">
    <property type="entry name" value="Znf_C2H2_sf"/>
</dbReference>